<dbReference type="Proteomes" id="UP000076871">
    <property type="component" value="Unassembled WGS sequence"/>
</dbReference>
<reference evidence="2 3" key="1">
    <citation type="journal article" date="2016" name="Mol. Biol. Evol.">
        <title>Comparative Genomics of Early-Diverging Mushroom-Forming Fungi Provides Insights into the Origins of Lignocellulose Decay Capabilities.</title>
        <authorList>
            <person name="Nagy L.G."/>
            <person name="Riley R."/>
            <person name="Tritt A."/>
            <person name="Adam C."/>
            <person name="Daum C."/>
            <person name="Floudas D."/>
            <person name="Sun H."/>
            <person name="Yadav J.S."/>
            <person name="Pangilinan J."/>
            <person name="Larsson K.H."/>
            <person name="Matsuura K."/>
            <person name="Barry K."/>
            <person name="Labutti K."/>
            <person name="Kuo R."/>
            <person name="Ohm R.A."/>
            <person name="Bhattacharya S.S."/>
            <person name="Shirouzu T."/>
            <person name="Yoshinaga Y."/>
            <person name="Martin F.M."/>
            <person name="Grigoriev I.V."/>
            <person name="Hibbett D.S."/>
        </authorList>
    </citation>
    <scope>NUCLEOTIDE SEQUENCE [LARGE SCALE GENOMIC DNA]</scope>
    <source>
        <strain evidence="2 3">93-53</strain>
    </source>
</reference>
<dbReference type="AlphaFoldDB" id="A0A165FCC7"/>
<accession>A0A165FCC7</accession>
<evidence type="ECO:0000313" key="2">
    <source>
        <dbReference type="EMBL" id="KZT08755.1"/>
    </source>
</evidence>
<protein>
    <recommendedName>
        <fullName evidence="1">DUF6533 domain-containing protein</fullName>
    </recommendedName>
</protein>
<name>A0A165FCC7_9APHY</name>
<dbReference type="Pfam" id="PF20151">
    <property type="entry name" value="DUF6533"/>
    <property type="match status" value="1"/>
</dbReference>
<evidence type="ECO:0000259" key="1">
    <source>
        <dbReference type="Pfam" id="PF20151"/>
    </source>
</evidence>
<dbReference type="OrthoDB" id="2745134at2759"/>
<dbReference type="GeneID" id="63819900"/>
<proteinExistence type="predicted"/>
<dbReference type="EMBL" id="KV427614">
    <property type="protein sequence ID" value="KZT08755.1"/>
    <property type="molecule type" value="Genomic_DNA"/>
</dbReference>
<feature type="domain" description="DUF6533" evidence="1">
    <location>
        <begin position="52"/>
        <end position="91"/>
    </location>
</feature>
<organism evidence="2 3">
    <name type="scientific">Laetiporus sulphureus 93-53</name>
    <dbReference type="NCBI Taxonomy" id="1314785"/>
    <lineage>
        <taxon>Eukaryota</taxon>
        <taxon>Fungi</taxon>
        <taxon>Dikarya</taxon>
        <taxon>Basidiomycota</taxon>
        <taxon>Agaricomycotina</taxon>
        <taxon>Agaricomycetes</taxon>
        <taxon>Polyporales</taxon>
        <taxon>Laetiporus</taxon>
    </lineage>
</organism>
<dbReference type="InParanoid" id="A0A165FCC7"/>
<evidence type="ECO:0000313" key="3">
    <source>
        <dbReference type="Proteomes" id="UP000076871"/>
    </source>
</evidence>
<sequence length="109" mass="12323">MSNASAASILAQEEADLLQESYIYAYCCLATTGTLSGWTTINDRTRLTDWTCSALIFFEHIVTFSEEVHVIWGGRLTTVTVIFALNRYLLMVQGVSNALDVIWWRTPLR</sequence>
<dbReference type="InterPro" id="IPR045340">
    <property type="entry name" value="DUF6533"/>
</dbReference>
<dbReference type="RefSeq" id="XP_040766495.1">
    <property type="nucleotide sequence ID" value="XM_040902869.1"/>
</dbReference>
<gene>
    <name evidence="2" type="ORF">LAESUDRAFT_54122</name>
</gene>
<keyword evidence="3" id="KW-1185">Reference proteome</keyword>